<feature type="compositionally biased region" description="Low complexity" evidence="1">
    <location>
        <begin position="373"/>
        <end position="384"/>
    </location>
</feature>
<feature type="transmembrane region" description="Helical" evidence="2">
    <location>
        <begin position="566"/>
        <end position="586"/>
    </location>
</feature>
<feature type="transmembrane region" description="Helical" evidence="2">
    <location>
        <begin position="533"/>
        <end position="554"/>
    </location>
</feature>
<proteinExistence type="predicted"/>
<dbReference type="PANTHER" id="PTHR33444">
    <property type="entry name" value="SI:DKEY-19B23.12-RELATED"/>
    <property type="match status" value="1"/>
</dbReference>
<feature type="compositionally biased region" description="Basic and acidic residues" evidence="1">
    <location>
        <begin position="46"/>
        <end position="60"/>
    </location>
</feature>
<evidence type="ECO:0000313" key="3">
    <source>
        <dbReference type="EMBL" id="KAK7605515.1"/>
    </source>
</evidence>
<dbReference type="PANTHER" id="PTHR33444:SF7">
    <property type="entry name" value="TRANSMEMBRANE PROTEIN 272"/>
    <property type="match status" value="1"/>
</dbReference>
<keyword evidence="2" id="KW-1133">Transmembrane helix</keyword>
<feature type="region of interest" description="Disordered" evidence="1">
    <location>
        <begin position="441"/>
        <end position="478"/>
    </location>
</feature>
<dbReference type="EMBL" id="JBBCAQ010000002">
    <property type="protein sequence ID" value="KAK7605515.1"/>
    <property type="molecule type" value="Genomic_DNA"/>
</dbReference>
<feature type="compositionally biased region" description="Basic residues" evidence="1">
    <location>
        <begin position="1"/>
        <end position="14"/>
    </location>
</feature>
<keyword evidence="4" id="KW-1185">Reference proteome</keyword>
<comment type="caution">
    <text evidence="3">The sequence shown here is derived from an EMBL/GenBank/DDBJ whole genome shotgun (WGS) entry which is preliminary data.</text>
</comment>
<evidence type="ECO:0000256" key="1">
    <source>
        <dbReference type="SAM" id="MobiDB-lite"/>
    </source>
</evidence>
<sequence>MIHRSSSSRRRKSSRSTASLPQSSSTNSLARKQSAAAAFESGCSPSDDKEAADREEKREASAMYRIRSGGGGGAASGASSTSTLDEYGSGSSGRSSSITVTATDEYNTNVAMFSMAGGGDSLHHMEAAISLSEYSAPSCAPKTRSSASAAAAAAATLAAAYESARSGGRSVVTPDEGYSLRSLQASGGADTMGRKSRSGLLSEAPSSRSPRSSLVPEDAYNRGSRGSIDPSVFNRGSRNSLLPDPELYNRSSRPSMVADVTALRSSRSSLMADLSPNRSPRNSLVPADLTGTRSGVNMPSAGSAAPLMSSAEGGRAASRCSLVPESAASGRSPRNSLVPESGSSRTPRGSLVAEPLALPACRTPRGSVTSEGSMYSYNRSSRSSLPLQDGTAITLGKSPRGSIASATGVQFDLSTKTPRGSVESVPPGINRITSQAHRSISPFHSGSLRGNQSATSHLQNDNTNESRRASSNVSQVSADDRRHLCEHTKLNPEAGLRLTAYGSFVYQLNHANMESSGAWDFVLRALTIVYRTVIVTVLLGCITLLPLIMLIMGSKFMRDCPKEPHIAVYMVVGGCFGLMKMLWVVWGQIKSLRYERLNPPDSGRAESDDVLATSVGTKIGCFALTAFLVVWFLFGNYWIWHIYWPDHEPTLYKPDNWCHRTLYVFAIVHLVILYSILFVVLLFVVVMATIQICLLRCKLKEIAFLVGAGCRMASWMLVRYSWTETSPECIQILPKIKARFLSVRRASVPRKYNSNCWEVCVALRIVDVK</sequence>
<feature type="region of interest" description="Disordered" evidence="1">
    <location>
        <begin position="182"/>
        <end position="254"/>
    </location>
</feature>
<evidence type="ECO:0000313" key="4">
    <source>
        <dbReference type="Proteomes" id="UP001367676"/>
    </source>
</evidence>
<feature type="compositionally biased region" description="Polar residues" evidence="1">
    <location>
        <begin position="441"/>
        <end position="477"/>
    </location>
</feature>
<dbReference type="InterPro" id="IPR040350">
    <property type="entry name" value="TMEM272"/>
</dbReference>
<feature type="compositionally biased region" description="Polar residues" evidence="1">
    <location>
        <begin position="17"/>
        <end position="31"/>
    </location>
</feature>
<keyword evidence="2" id="KW-0812">Transmembrane</keyword>
<feature type="transmembrane region" description="Helical" evidence="2">
    <location>
        <begin position="621"/>
        <end position="643"/>
    </location>
</feature>
<feature type="compositionally biased region" description="Low complexity" evidence="1">
    <location>
        <begin position="76"/>
        <end position="97"/>
    </location>
</feature>
<evidence type="ECO:0000256" key="2">
    <source>
        <dbReference type="SAM" id="Phobius"/>
    </source>
</evidence>
<feature type="region of interest" description="Disordered" evidence="1">
    <location>
        <begin position="270"/>
        <end position="403"/>
    </location>
</feature>
<organism evidence="3 4">
    <name type="scientific">Parthenolecanium corni</name>
    <dbReference type="NCBI Taxonomy" id="536013"/>
    <lineage>
        <taxon>Eukaryota</taxon>
        <taxon>Metazoa</taxon>
        <taxon>Ecdysozoa</taxon>
        <taxon>Arthropoda</taxon>
        <taxon>Hexapoda</taxon>
        <taxon>Insecta</taxon>
        <taxon>Pterygota</taxon>
        <taxon>Neoptera</taxon>
        <taxon>Paraneoptera</taxon>
        <taxon>Hemiptera</taxon>
        <taxon>Sternorrhyncha</taxon>
        <taxon>Coccoidea</taxon>
        <taxon>Coccidae</taxon>
        <taxon>Parthenolecanium</taxon>
    </lineage>
</organism>
<dbReference type="AlphaFoldDB" id="A0AAN9TYJ1"/>
<accession>A0AAN9TYJ1</accession>
<name>A0AAN9TYJ1_9HEMI</name>
<protein>
    <submittedName>
        <fullName evidence="3">Uncharacterized protein</fullName>
    </submittedName>
</protein>
<feature type="transmembrane region" description="Helical" evidence="2">
    <location>
        <begin position="663"/>
        <end position="690"/>
    </location>
</feature>
<feature type="region of interest" description="Disordered" evidence="1">
    <location>
        <begin position="1"/>
        <end position="97"/>
    </location>
</feature>
<keyword evidence="2" id="KW-0472">Membrane</keyword>
<gene>
    <name evidence="3" type="ORF">V9T40_007373</name>
</gene>
<dbReference type="Proteomes" id="UP001367676">
    <property type="component" value="Unassembled WGS sequence"/>
</dbReference>
<reference evidence="3 4" key="1">
    <citation type="submission" date="2024-03" db="EMBL/GenBank/DDBJ databases">
        <title>Adaptation during the transition from Ophiocordyceps entomopathogen to insect associate is accompanied by gene loss and intensified selection.</title>
        <authorList>
            <person name="Ward C.M."/>
            <person name="Onetto C.A."/>
            <person name="Borneman A.R."/>
        </authorList>
    </citation>
    <scope>NUCLEOTIDE SEQUENCE [LARGE SCALE GENOMIC DNA]</scope>
    <source>
        <strain evidence="3">AWRI1</strain>
        <tissue evidence="3">Single Adult Female</tissue>
    </source>
</reference>